<gene>
    <name evidence="1" type="ORF">GGI18_004266</name>
</gene>
<sequence>MAAEQAVYSSGACSSRASSSDSFIFEQQSPIATPAPSETDDVANHSGRSTPALAALSATTTADATRRRKVLTSRPPNSFILYRSDKLRELVRLYPELKQTQISKMCADNWKNEAEEVKEAYRRKQQEAKALFLSEQAIEVERISGGNSDKGIIKRIQPTNTFIRYRTEMKKKLAAQFATMNQKDVSRACGLMWRSEPEYVKMRYRQSYNKEKRDFERLCTTTSALEPSEEALSALATIIASAQLSNTSASSPSACPVSAAPEKKRRLSEGCHSAPMSPPVTAVDAIKSATDGSATHRNKRPRSFHTPSRSESVFPQPAGAAISLPSCASLLSMADTS</sequence>
<protein>
    <submittedName>
        <fullName evidence="1">Uncharacterized protein</fullName>
    </submittedName>
</protein>
<proteinExistence type="predicted"/>
<comment type="caution">
    <text evidence="1">The sequence shown here is derived from an EMBL/GenBank/DDBJ whole genome shotgun (WGS) entry which is preliminary data.</text>
</comment>
<keyword evidence="2" id="KW-1185">Reference proteome</keyword>
<accession>A0ACC1K9V1</accession>
<organism evidence="1 2">
    <name type="scientific">Coemansia linderi</name>
    <dbReference type="NCBI Taxonomy" id="2663919"/>
    <lineage>
        <taxon>Eukaryota</taxon>
        <taxon>Fungi</taxon>
        <taxon>Fungi incertae sedis</taxon>
        <taxon>Zoopagomycota</taxon>
        <taxon>Kickxellomycotina</taxon>
        <taxon>Kickxellomycetes</taxon>
        <taxon>Kickxellales</taxon>
        <taxon>Kickxellaceae</taxon>
        <taxon>Coemansia</taxon>
    </lineage>
</organism>
<dbReference type="Proteomes" id="UP001140066">
    <property type="component" value="Unassembled WGS sequence"/>
</dbReference>
<evidence type="ECO:0000313" key="2">
    <source>
        <dbReference type="Proteomes" id="UP001140066"/>
    </source>
</evidence>
<reference evidence="1" key="1">
    <citation type="submission" date="2022-07" db="EMBL/GenBank/DDBJ databases">
        <title>Phylogenomic reconstructions and comparative analyses of Kickxellomycotina fungi.</title>
        <authorList>
            <person name="Reynolds N.K."/>
            <person name="Stajich J.E."/>
            <person name="Barry K."/>
            <person name="Grigoriev I.V."/>
            <person name="Crous P."/>
            <person name="Smith M.E."/>
        </authorList>
    </citation>
    <scope>NUCLEOTIDE SEQUENCE</scope>
    <source>
        <strain evidence="1">BCRC 34191</strain>
    </source>
</reference>
<evidence type="ECO:0000313" key="1">
    <source>
        <dbReference type="EMBL" id="KAJ2776995.1"/>
    </source>
</evidence>
<name>A0ACC1K9V1_9FUNG</name>
<feature type="non-terminal residue" evidence="1">
    <location>
        <position position="337"/>
    </location>
</feature>
<dbReference type="EMBL" id="JANBUK010001870">
    <property type="protein sequence ID" value="KAJ2776995.1"/>
    <property type="molecule type" value="Genomic_DNA"/>
</dbReference>